<dbReference type="Proteomes" id="UP000266861">
    <property type="component" value="Unassembled WGS sequence"/>
</dbReference>
<name>A0A397IRI2_9GLOM</name>
<proteinExistence type="predicted"/>
<dbReference type="EMBL" id="PQFF01000197">
    <property type="protein sequence ID" value="RHZ75553.1"/>
    <property type="molecule type" value="Genomic_DNA"/>
</dbReference>
<sequence length="82" mass="9287">MIIKSNFSFIIWTFLIIQCNALKLNEAKLDTSAKKRVNQWLPYSEMVKLRKKKEEEEEAEAAAASATATAQANINLNINTNN</sequence>
<evidence type="ECO:0000313" key="2">
    <source>
        <dbReference type="EMBL" id="RHZ75553.1"/>
    </source>
</evidence>
<comment type="caution">
    <text evidence="2">The sequence shown here is derived from an EMBL/GenBank/DDBJ whole genome shotgun (WGS) entry which is preliminary data.</text>
</comment>
<keyword evidence="3" id="KW-1185">Reference proteome</keyword>
<gene>
    <name evidence="2" type="ORF">Glove_212g108</name>
</gene>
<dbReference type="AlphaFoldDB" id="A0A397IRI2"/>
<evidence type="ECO:0000256" key="1">
    <source>
        <dbReference type="SAM" id="SignalP"/>
    </source>
</evidence>
<evidence type="ECO:0000313" key="3">
    <source>
        <dbReference type="Proteomes" id="UP000266861"/>
    </source>
</evidence>
<keyword evidence="1" id="KW-0732">Signal</keyword>
<accession>A0A397IRI2</accession>
<protein>
    <submittedName>
        <fullName evidence="2">Uncharacterized protein</fullName>
    </submittedName>
</protein>
<feature type="signal peptide" evidence="1">
    <location>
        <begin position="1"/>
        <end position="21"/>
    </location>
</feature>
<organism evidence="2 3">
    <name type="scientific">Diversispora epigaea</name>
    <dbReference type="NCBI Taxonomy" id="1348612"/>
    <lineage>
        <taxon>Eukaryota</taxon>
        <taxon>Fungi</taxon>
        <taxon>Fungi incertae sedis</taxon>
        <taxon>Mucoromycota</taxon>
        <taxon>Glomeromycotina</taxon>
        <taxon>Glomeromycetes</taxon>
        <taxon>Diversisporales</taxon>
        <taxon>Diversisporaceae</taxon>
        <taxon>Diversispora</taxon>
    </lineage>
</organism>
<feature type="chain" id="PRO_5017391014" evidence="1">
    <location>
        <begin position="22"/>
        <end position="82"/>
    </location>
</feature>
<reference evidence="2 3" key="1">
    <citation type="submission" date="2018-08" db="EMBL/GenBank/DDBJ databases">
        <title>Genome and evolution of the arbuscular mycorrhizal fungus Diversispora epigaea (formerly Glomus versiforme) and its bacterial endosymbionts.</title>
        <authorList>
            <person name="Sun X."/>
            <person name="Fei Z."/>
            <person name="Harrison M."/>
        </authorList>
    </citation>
    <scope>NUCLEOTIDE SEQUENCE [LARGE SCALE GENOMIC DNA]</scope>
    <source>
        <strain evidence="2 3">IT104</strain>
    </source>
</reference>